<reference evidence="1" key="1">
    <citation type="journal article" date="2013" name="J. Plant Res.">
        <title>Effect of fungi and light on seed germination of three Opuntia species from semiarid lands of central Mexico.</title>
        <authorList>
            <person name="Delgado-Sanchez P."/>
            <person name="Jimenez-Bremont J.F."/>
            <person name="Guerrero-Gonzalez Mde L."/>
            <person name="Flores J."/>
        </authorList>
    </citation>
    <scope>NUCLEOTIDE SEQUENCE</scope>
    <source>
        <tissue evidence="1">Cladode</tissue>
    </source>
</reference>
<accession>A0A7C9EWR2</accession>
<protein>
    <submittedName>
        <fullName evidence="1">Uncharacterized protein</fullName>
    </submittedName>
</protein>
<sequence>MFQSQMRTQQLGLVWIGLNPNNLSHIPGVHKVEYFLHSTGQKGLNVSNLTPTTKLQGSRLLMKRRFRRHCLLTTLRGSDSLDGHVNQNVGTVLFVVSGKVKRLGREYNF</sequence>
<dbReference type="EMBL" id="GISG01274463">
    <property type="protein sequence ID" value="MBA4677326.1"/>
    <property type="molecule type" value="Transcribed_RNA"/>
</dbReference>
<evidence type="ECO:0000313" key="1">
    <source>
        <dbReference type="EMBL" id="MBA4677326.1"/>
    </source>
</evidence>
<reference evidence="1" key="2">
    <citation type="submission" date="2020-07" db="EMBL/GenBank/DDBJ databases">
        <authorList>
            <person name="Vera ALvarez R."/>
            <person name="Arias-Moreno D.M."/>
            <person name="Jimenez-Jacinto V."/>
            <person name="Jimenez-Bremont J.F."/>
            <person name="Swaminathan K."/>
            <person name="Moose S.P."/>
            <person name="Guerrero-Gonzalez M.L."/>
            <person name="Marino-Ramirez L."/>
            <person name="Landsman D."/>
            <person name="Rodriguez-Kessler M."/>
            <person name="Delgado-Sanchez P."/>
        </authorList>
    </citation>
    <scope>NUCLEOTIDE SEQUENCE</scope>
    <source>
        <tissue evidence="1">Cladode</tissue>
    </source>
</reference>
<dbReference type="AlphaFoldDB" id="A0A7C9EWR2"/>
<name>A0A7C9EWR2_OPUST</name>
<organism evidence="1">
    <name type="scientific">Opuntia streptacantha</name>
    <name type="common">Prickly pear cactus</name>
    <name type="synonym">Opuntia cardona</name>
    <dbReference type="NCBI Taxonomy" id="393608"/>
    <lineage>
        <taxon>Eukaryota</taxon>
        <taxon>Viridiplantae</taxon>
        <taxon>Streptophyta</taxon>
        <taxon>Embryophyta</taxon>
        <taxon>Tracheophyta</taxon>
        <taxon>Spermatophyta</taxon>
        <taxon>Magnoliopsida</taxon>
        <taxon>eudicotyledons</taxon>
        <taxon>Gunneridae</taxon>
        <taxon>Pentapetalae</taxon>
        <taxon>Caryophyllales</taxon>
        <taxon>Cactineae</taxon>
        <taxon>Cactaceae</taxon>
        <taxon>Opuntioideae</taxon>
        <taxon>Opuntia</taxon>
    </lineage>
</organism>
<proteinExistence type="predicted"/>